<reference evidence="1" key="2">
    <citation type="submission" date="2023-05" db="EMBL/GenBank/DDBJ databases">
        <authorList>
            <person name="Schelkunov M.I."/>
        </authorList>
    </citation>
    <scope>NUCLEOTIDE SEQUENCE</scope>
    <source>
        <strain evidence="1">Hsosn_3</strain>
        <tissue evidence="1">Leaf</tissue>
    </source>
</reference>
<dbReference type="Proteomes" id="UP001237642">
    <property type="component" value="Unassembled WGS sequence"/>
</dbReference>
<dbReference type="AlphaFoldDB" id="A0AAD8N8W1"/>
<gene>
    <name evidence="1" type="ORF">POM88_009929</name>
</gene>
<organism evidence="1 2">
    <name type="scientific">Heracleum sosnowskyi</name>
    <dbReference type="NCBI Taxonomy" id="360622"/>
    <lineage>
        <taxon>Eukaryota</taxon>
        <taxon>Viridiplantae</taxon>
        <taxon>Streptophyta</taxon>
        <taxon>Embryophyta</taxon>
        <taxon>Tracheophyta</taxon>
        <taxon>Spermatophyta</taxon>
        <taxon>Magnoliopsida</taxon>
        <taxon>eudicotyledons</taxon>
        <taxon>Gunneridae</taxon>
        <taxon>Pentapetalae</taxon>
        <taxon>asterids</taxon>
        <taxon>campanulids</taxon>
        <taxon>Apiales</taxon>
        <taxon>Apiaceae</taxon>
        <taxon>Apioideae</taxon>
        <taxon>apioid superclade</taxon>
        <taxon>Tordylieae</taxon>
        <taxon>Tordyliinae</taxon>
        <taxon>Heracleum</taxon>
    </lineage>
</organism>
<evidence type="ECO:0000313" key="1">
    <source>
        <dbReference type="EMBL" id="KAK1400066.1"/>
    </source>
</evidence>
<keyword evidence="2" id="KW-1185">Reference proteome</keyword>
<name>A0AAD8N8W1_9APIA</name>
<accession>A0AAD8N8W1</accession>
<evidence type="ECO:0000313" key="2">
    <source>
        <dbReference type="Proteomes" id="UP001237642"/>
    </source>
</evidence>
<proteinExistence type="predicted"/>
<dbReference type="EMBL" id="JAUIZM010000002">
    <property type="protein sequence ID" value="KAK1400066.1"/>
    <property type="molecule type" value="Genomic_DNA"/>
</dbReference>
<comment type="caution">
    <text evidence="1">The sequence shown here is derived from an EMBL/GenBank/DDBJ whole genome shotgun (WGS) entry which is preliminary data.</text>
</comment>
<reference evidence="1" key="1">
    <citation type="submission" date="2023-02" db="EMBL/GenBank/DDBJ databases">
        <title>Genome of toxic invasive species Heracleum sosnowskyi carries increased number of genes despite the absence of recent whole-genome duplications.</title>
        <authorList>
            <person name="Schelkunov M."/>
            <person name="Shtratnikova V."/>
            <person name="Makarenko M."/>
            <person name="Klepikova A."/>
            <person name="Omelchenko D."/>
            <person name="Novikova G."/>
            <person name="Obukhova E."/>
            <person name="Bogdanov V."/>
            <person name="Penin A."/>
            <person name="Logacheva M."/>
        </authorList>
    </citation>
    <scope>NUCLEOTIDE SEQUENCE</scope>
    <source>
        <strain evidence="1">Hsosn_3</strain>
        <tissue evidence="1">Leaf</tissue>
    </source>
</reference>
<protein>
    <submittedName>
        <fullName evidence="1">Uncharacterized protein</fullName>
    </submittedName>
</protein>
<sequence>MQLLIGGTIKLRYSTLLYPNVSEKKPKKGQIRKGGVAAKLRSDISKLVSTVEKKANAEAGYTIKDAMDDLHSIPDIVKGSEMYFLAVSMFEHKAKRELWKHLETAEAKIGWLNYQKQVDNVNDKN</sequence>